<feature type="compositionally biased region" description="Polar residues" evidence="1">
    <location>
        <begin position="36"/>
        <end position="47"/>
    </location>
</feature>
<evidence type="ECO:0000313" key="2">
    <source>
        <dbReference type="Ensembl" id="ENSZALP00000002973.1"/>
    </source>
</evidence>
<accession>A0A8D2M5U2</accession>
<reference evidence="2" key="1">
    <citation type="submission" date="2025-08" db="UniProtKB">
        <authorList>
            <consortium name="Ensembl"/>
        </authorList>
    </citation>
    <scope>IDENTIFICATION</scope>
</reference>
<dbReference type="Ensembl" id="ENSZALT00000004832.1">
    <property type="protein sequence ID" value="ENSZALP00000002973.1"/>
    <property type="gene ID" value="ENSZALG00000003056.1"/>
</dbReference>
<reference evidence="2" key="2">
    <citation type="submission" date="2025-09" db="UniProtKB">
        <authorList>
            <consortium name="Ensembl"/>
        </authorList>
    </citation>
    <scope>IDENTIFICATION</scope>
</reference>
<feature type="compositionally biased region" description="Basic and acidic residues" evidence="1">
    <location>
        <begin position="130"/>
        <end position="144"/>
    </location>
</feature>
<feature type="region of interest" description="Disordered" evidence="1">
    <location>
        <begin position="118"/>
        <end position="174"/>
    </location>
</feature>
<feature type="region of interest" description="Disordered" evidence="1">
    <location>
        <begin position="28"/>
        <end position="52"/>
    </location>
</feature>
<protein>
    <submittedName>
        <fullName evidence="2">Uncharacterized protein</fullName>
    </submittedName>
</protein>
<organism evidence="2 3">
    <name type="scientific">Zonotrichia albicollis</name>
    <name type="common">White-throated sparrow</name>
    <name type="synonym">Fringilla albicollis</name>
    <dbReference type="NCBI Taxonomy" id="44394"/>
    <lineage>
        <taxon>Eukaryota</taxon>
        <taxon>Metazoa</taxon>
        <taxon>Chordata</taxon>
        <taxon>Craniata</taxon>
        <taxon>Vertebrata</taxon>
        <taxon>Euteleostomi</taxon>
        <taxon>Archelosauria</taxon>
        <taxon>Archosauria</taxon>
        <taxon>Dinosauria</taxon>
        <taxon>Saurischia</taxon>
        <taxon>Theropoda</taxon>
        <taxon>Coelurosauria</taxon>
        <taxon>Aves</taxon>
        <taxon>Neognathae</taxon>
        <taxon>Neoaves</taxon>
        <taxon>Telluraves</taxon>
        <taxon>Australaves</taxon>
        <taxon>Passeriformes</taxon>
        <taxon>Passerellidae</taxon>
        <taxon>Zonotrichia</taxon>
    </lineage>
</organism>
<sequence>MPLDISEKLKVKLTWWLIGEDGAGRGLRAWGPSGAPSENHQKPQSKGFSVGTMGSALCSSQGSWARRVGSTFSPLSSLPSTMVGAETLNAETHNVSEAFMELNEQMASDDGYDLKQHPEMGKESSTQEIYETKTKLRCESERGGKSGVESEGAAPDPTAVPTGLGAGAVGGTGS</sequence>
<dbReference type="AlphaFoldDB" id="A0A8D2M5U2"/>
<keyword evidence="3" id="KW-1185">Reference proteome</keyword>
<evidence type="ECO:0000256" key="1">
    <source>
        <dbReference type="SAM" id="MobiDB-lite"/>
    </source>
</evidence>
<name>A0A8D2M5U2_ZONAL</name>
<proteinExistence type="predicted"/>
<evidence type="ECO:0000313" key="3">
    <source>
        <dbReference type="Proteomes" id="UP000694413"/>
    </source>
</evidence>
<feature type="compositionally biased region" description="Gly residues" evidence="1">
    <location>
        <begin position="164"/>
        <end position="174"/>
    </location>
</feature>
<dbReference type="Proteomes" id="UP000694413">
    <property type="component" value="Unassembled WGS sequence"/>
</dbReference>